<dbReference type="GO" id="GO:0061343">
    <property type="term" value="P:cell adhesion involved in heart morphogenesis"/>
    <property type="evidence" value="ECO:0007669"/>
    <property type="project" value="TreeGrafter"/>
</dbReference>
<comment type="caution">
    <text evidence="1">The sequence shown here is derived from an EMBL/GenBank/DDBJ whole genome shotgun (WGS) entry which is preliminary data.</text>
</comment>
<proteinExistence type="predicted"/>
<dbReference type="PANTHER" id="PTHR33395:SF22">
    <property type="entry name" value="REVERSE TRANSCRIPTASE DOMAIN-CONTAINING PROTEIN"/>
    <property type="match status" value="1"/>
</dbReference>
<dbReference type="OrthoDB" id="9393271at2759"/>
<dbReference type="GO" id="GO:0007508">
    <property type="term" value="P:larval heart development"/>
    <property type="evidence" value="ECO:0007669"/>
    <property type="project" value="TreeGrafter"/>
</dbReference>
<name>A0A3M0JXA0_HIRRU</name>
<dbReference type="Proteomes" id="UP000269221">
    <property type="component" value="Unassembled WGS sequence"/>
</dbReference>
<evidence type="ECO:0000313" key="1">
    <source>
        <dbReference type="EMBL" id="RMC05388.1"/>
    </source>
</evidence>
<dbReference type="EMBL" id="QRBI01000123">
    <property type="protein sequence ID" value="RMC05388.1"/>
    <property type="molecule type" value="Genomic_DNA"/>
</dbReference>
<evidence type="ECO:0000313" key="2">
    <source>
        <dbReference type="Proteomes" id="UP000269221"/>
    </source>
</evidence>
<protein>
    <submittedName>
        <fullName evidence="1">Uncharacterized protein</fullName>
    </submittedName>
</protein>
<accession>A0A3M0JXA0</accession>
<keyword evidence="2" id="KW-1185">Reference proteome</keyword>
<reference evidence="1 2" key="1">
    <citation type="submission" date="2018-07" db="EMBL/GenBank/DDBJ databases">
        <title>A high quality draft genome assembly of the barn swallow (H. rustica rustica).</title>
        <authorList>
            <person name="Formenti G."/>
            <person name="Chiara M."/>
            <person name="Poveda L."/>
            <person name="Francoijs K.-J."/>
            <person name="Bonisoli-Alquati A."/>
            <person name="Canova L."/>
            <person name="Gianfranceschi L."/>
            <person name="Horner D.S."/>
            <person name="Saino N."/>
        </authorList>
    </citation>
    <scope>NUCLEOTIDE SEQUENCE [LARGE SCALE GENOMIC DNA]</scope>
    <source>
        <strain evidence="1">Chelidonia</strain>
        <tissue evidence="1">Blood</tissue>
    </source>
</reference>
<dbReference type="GO" id="GO:0031012">
    <property type="term" value="C:extracellular matrix"/>
    <property type="evidence" value="ECO:0007669"/>
    <property type="project" value="TreeGrafter"/>
</dbReference>
<sequence length="146" mass="16279">MVGYALCVRVRFDCLELDKGDENVVCLWVEIRENANKADAMVGACYRSPKQDEEADAIFYKQKGEASQSLALVLVHDLDLPDNCGKYNTAVRKQSKRFLECVEDNFQVQLVRDPARESAPLGLIFVNREGPVGDVMVGGFTGHSEH</sequence>
<gene>
    <name evidence="1" type="ORF">DUI87_18578</name>
</gene>
<dbReference type="STRING" id="333673.A0A3M0JXA0"/>
<dbReference type="AlphaFoldDB" id="A0A3M0JXA0"/>
<organism evidence="1 2">
    <name type="scientific">Hirundo rustica rustica</name>
    <dbReference type="NCBI Taxonomy" id="333673"/>
    <lineage>
        <taxon>Eukaryota</taxon>
        <taxon>Metazoa</taxon>
        <taxon>Chordata</taxon>
        <taxon>Craniata</taxon>
        <taxon>Vertebrata</taxon>
        <taxon>Euteleostomi</taxon>
        <taxon>Archelosauria</taxon>
        <taxon>Archosauria</taxon>
        <taxon>Dinosauria</taxon>
        <taxon>Saurischia</taxon>
        <taxon>Theropoda</taxon>
        <taxon>Coelurosauria</taxon>
        <taxon>Aves</taxon>
        <taxon>Neognathae</taxon>
        <taxon>Neoaves</taxon>
        <taxon>Telluraves</taxon>
        <taxon>Australaves</taxon>
        <taxon>Passeriformes</taxon>
        <taxon>Sylvioidea</taxon>
        <taxon>Hirundinidae</taxon>
        <taxon>Hirundo</taxon>
    </lineage>
</organism>
<dbReference type="PANTHER" id="PTHR33395">
    <property type="entry name" value="TRANSCRIPTASE, PUTATIVE-RELATED-RELATED"/>
    <property type="match status" value="1"/>
</dbReference>